<dbReference type="AlphaFoldDB" id="A0A663NDI5"/>
<dbReference type="Ensembl" id="ENSACUT00000023438.1">
    <property type="protein sequence ID" value="ENSACUP00000021986.1"/>
    <property type="gene ID" value="ENSACUG00000014684.1"/>
</dbReference>
<evidence type="ECO:0000256" key="1">
    <source>
        <dbReference type="SAM" id="MobiDB-lite"/>
    </source>
</evidence>
<accession>A0A663NDI5</accession>
<reference evidence="2" key="2">
    <citation type="submission" date="2025-09" db="UniProtKB">
        <authorList>
            <consortium name="Ensembl"/>
        </authorList>
    </citation>
    <scope>IDENTIFICATION</scope>
</reference>
<name>A0A663NDI5_ATHCN</name>
<feature type="region of interest" description="Disordered" evidence="1">
    <location>
        <begin position="56"/>
        <end position="77"/>
    </location>
</feature>
<organism evidence="2 3">
    <name type="scientific">Athene cunicularia</name>
    <name type="common">Burrowing owl</name>
    <name type="synonym">Speotyto cunicularia</name>
    <dbReference type="NCBI Taxonomy" id="194338"/>
    <lineage>
        <taxon>Eukaryota</taxon>
        <taxon>Metazoa</taxon>
        <taxon>Chordata</taxon>
        <taxon>Craniata</taxon>
        <taxon>Vertebrata</taxon>
        <taxon>Euteleostomi</taxon>
        <taxon>Archelosauria</taxon>
        <taxon>Archosauria</taxon>
        <taxon>Dinosauria</taxon>
        <taxon>Saurischia</taxon>
        <taxon>Theropoda</taxon>
        <taxon>Coelurosauria</taxon>
        <taxon>Aves</taxon>
        <taxon>Neognathae</taxon>
        <taxon>Neoaves</taxon>
        <taxon>Telluraves</taxon>
        <taxon>Strigiformes</taxon>
        <taxon>Strigidae</taxon>
        <taxon>Athene</taxon>
    </lineage>
</organism>
<sequence length="96" mass="9948">LSPFAGALWTSSGRGLGKGTLLLTPGGALGMLDLPHQSSLAKNCWSPEPRLPSGISPVGDGMCLSTPAPRHGSDPAGENRLTATVWWGPLLLQNTF</sequence>
<evidence type="ECO:0000313" key="2">
    <source>
        <dbReference type="Ensembl" id="ENSACUP00000021986.1"/>
    </source>
</evidence>
<reference evidence="2" key="1">
    <citation type="submission" date="2025-08" db="UniProtKB">
        <authorList>
            <consortium name="Ensembl"/>
        </authorList>
    </citation>
    <scope>IDENTIFICATION</scope>
</reference>
<protein>
    <submittedName>
        <fullName evidence="2">Uncharacterized protein</fullName>
    </submittedName>
</protein>
<evidence type="ECO:0000313" key="3">
    <source>
        <dbReference type="Proteomes" id="UP000472269"/>
    </source>
</evidence>
<dbReference type="Proteomes" id="UP000472269">
    <property type="component" value="Unplaced"/>
</dbReference>
<proteinExistence type="predicted"/>
<keyword evidence="3" id="KW-1185">Reference proteome</keyword>